<reference evidence="3" key="1">
    <citation type="submission" date="2021-04" db="EMBL/GenBank/DDBJ databases">
        <authorList>
            <consortium name="Wellcome Sanger Institute Data Sharing"/>
        </authorList>
    </citation>
    <scope>NUCLEOTIDE SEQUENCE [LARGE SCALE GENOMIC DNA]</scope>
</reference>
<evidence type="ECO:0000259" key="2">
    <source>
        <dbReference type="Pfam" id="PF26562"/>
    </source>
</evidence>
<accession>A0A665X6N1</accession>
<dbReference type="Ensembl" id="ENSENLT00000052876.1">
    <property type="protein sequence ID" value="ENSENLP00000051621.1"/>
    <property type="gene ID" value="ENSENLG00000021629.1"/>
</dbReference>
<evidence type="ECO:0000259" key="1">
    <source>
        <dbReference type="Pfam" id="PF23344"/>
    </source>
</evidence>
<dbReference type="OMA" id="DMSIACP"/>
<keyword evidence="4" id="KW-1185">Reference proteome</keyword>
<sequence length="656" mass="74012">VCVSSGFSESDVQSVCRDRYLSIRVASTHAPHFEALDKNGIHFISEQVASRCGYTISTFRMDGFTTFRASYYSCFTHNQNDEVFTFRFNVVVSGRGGQISQPVSAVCSGLIWTHREVICEEDYMEVRKPATPGTLKHMTGLSVTVLMWCSVWQLMFLQSDGQVFSMPISEAQSQGYSLTMSTQRVVLRSRYRQLHAKVIMVDSIPVEVVQVSLFFKRKLTVMMIDLSMAYSGSFDGTWLHWDIPWVMTPLVEEAARFESQSLKVGVEGVLLDEPTTRGFNLVQQGGLVQIRVPLRAEGVYRKSLVVNNVYKELYVIFLLYEHIFSLVYEDGSSINTSHVMYILCSSPVETISDDQVFIVYLGNIPADVILEQVWINGNQLMMAESDERGISLSPVVHSNGSRAYELQLPFKDVTVHRMYLGGGVMHYSIDINFTLTIMPQRDSYYYQTFITAQVFNAFPPEITAHCSDRGITFSLVLTPQAMSHWEVGVDHEPLTLELAAQRGYHLHHDAHKTILEVPVFSIGYTYEGINLSNFYGTFKLLLRDSKTLEVQTSTSKRCLFKTEDMIVCSTDGTITLVTSPTATWPTVLPERISLLDPACRPKQADQSRVLFEFKVDSCGTRAMARLSVERLFRSASPGFGSVKVFEILKGHNLNKL</sequence>
<dbReference type="InParanoid" id="A0A665X6N1"/>
<dbReference type="Pfam" id="PF23344">
    <property type="entry name" value="ZP-N"/>
    <property type="match status" value="1"/>
</dbReference>
<organism evidence="3 4">
    <name type="scientific">Echeneis naucrates</name>
    <name type="common">Live sharksucker</name>
    <dbReference type="NCBI Taxonomy" id="173247"/>
    <lineage>
        <taxon>Eukaryota</taxon>
        <taxon>Metazoa</taxon>
        <taxon>Chordata</taxon>
        <taxon>Craniata</taxon>
        <taxon>Vertebrata</taxon>
        <taxon>Euteleostomi</taxon>
        <taxon>Actinopterygii</taxon>
        <taxon>Neopterygii</taxon>
        <taxon>Teleostei</taxon>
        <taxon>Neoteleostei</taxon>
        <taxon>Acanthomorphata</taxon>
        <taxon>Carangaria</taxon>
        <taxon>Carangiformes</taxon>
        <taxon>Echeneidae</taxon>
        <taxon>Echeneis</taxon>
    </lineage>
</organism>
<dbReference type="Pfam" id="PF26562">
    <property type="entry name" value="Ig-like"/>
    <property type="match status" value="1"/>
</dbReference>
<evidence type="ECO:0000313" key="3">
    <source>
        <dbReference type="Ensembl" id="ENSENLP00000051621.1"/>
    </source>
</evidence>
<evidence type="ECO:0008006" key="5">
    <source>
        <dbReference type="Google" id="ProtNLM"/>
    </source>
</evidence>
<reference evidence="3" key="2">
    <citation type="submission" date="2025-08" db="UniProtKB">
        <authorList>
            <consortium name="Ensembl"/>
        </authorList>
    </citation>
    <scope>IDENTIFICATION</scope>
</reference>
<dbReference type="Proteomes" id="UP000472264">
    <property type="component" value="Chromosome 24"/>
</dbReference>
<name>A0A665X6N1_ECHNA</name>
<protein>
    <recommendedName>
        <fullName evidence="5">ZP domain-containing protein</fullName>
    </recommendedName>
</protein>
<dbReference type="AlphaFoldDB" id="A0A665X6N1"/>
<feature type="domain" description="ZP-N" evidence="1">
    <location>
        <begin position="568"/>
        <end position="623"/>
    </location>
</feature>
<dbReference type="PANTHER" id="PTHR47130:SF6">
    <property type="entry name" value="EGG ENVELOPE GLYCOPROTEIN-LIKE PRECURSOR"/>
    <property type="match status" value="1"/>
</dbReference>
<dbReference type="PANTHER" id="PTHR47130">
    <property type="entry name" value="SI:DKEY-19B23.11-RELATED"/>
    <property type="match status" value="1"/>
</dbReference>
<proteinExistence type="predicted"/>
<dbReference type="InterPro" id="IPR058876">
    <property type="entry name" value="Ig-like_ZP"/>
</dbReference>
<evidence type="ECO:0000313" key="4">
    <source>
        <dbReference type="Proteomes" id="UP000472264"/>
    </source>
</evidence>
<dbReference type="InterPro" id="IPR055356">
    <property type="entry name" value="ZP-N"/>
</dbReference>
<reference evidence="3" key="3">
    <citation type="submission" date="2025-09" db="UniProtKB">
        <authorList>
            <consortium name="Ensembl"/>
        </authorList>
    </citation>
    <scope>IDENTIFICATION</scope>
</reference>
<feature type="domain" description="ZP-domain containing protein Ig-like" evidence="2">
    <location>
        <begin position="349"/>
        <end position="454"/>
    </location>
</feature>